<feature type="active site" description="Proton donor/acceptor" evidence="1">
    <location>
        <position position="82"/>
    </location>
</feature>
<dbReference type="InterPro" id="IPR013078">
    <property type="entry name" value="His_Pase_superF_clade-1"/>
</dbReference>
<dbReference type="Pfam" id="PF00300">
    <property type="entry name" value="His_Phos_1"/>
    <property type="match status" value="1"/>
</dbReference>
<dbReference type="Proteomes" id="UP000490386">
    <property type="component" value="Unassembled WGS sequence"/>
</dbReference>
<evidence type="ECO:0000256" key="2">
    <source>
        <dbReference type="PIRSR" id="PIRSR613078-2"/>
    </source>
</evidence>
<dbReference type="InterPro" id="IPR001345">
    <property type="entry name" value="PG/BPGM_mutase_AS"/>
</dbReference>
<accession>A0A7J5AZC9</accession>
<feature type="active site" description="Tele-phosphohistidine intermediate" evidence="1">
    <location>
        <position position="8"/>
    </location>
</feature>
<dbReference type="EMBL" id="WBJX01000005">
    <property type="protein sequence ID" value="KAB1636904.1"/>
    <property type="molecule type" value="Genomic_DNA"/>
</dbReference>
<dbReference type="PROSITE" id="PS00175">
    <property type="entry name" value="PG_MUTASE"/>
    <property type="match status" value="1"/>
</dbReference>
<comment type="caution">
    <text evidence="3">The sequence shown here is derived from an EMBL/GenBank/DDBJ whole genome shotgun (WGS) entry which is preliminary data.</text>
</comment>
<proteinExistence type="predicted"/>
<evidence type="ECO:0000313" key="4">
    <source>
        <dbReference type="Proteomes" id="UP000490386"/>
    </source>
</evidence>
<dbReference type="GO" id="GO:0016791">
    <property type="term" value="F:phosphatase activity"/>
    <property type="evidence" value="ECO:0007669"/>
    <property type="project" value="TreeGrafter"/>
</dbReference>
<dbReference type="RefSeq" id="WP_151424612.1">
    <property type="nucleotide sequence ID" value="NZ_CANKVH010000005.1"/>
</dbReference>
<dbReference type="InterPro" id="IPR050275">
    <property type="entry name" value="PGM_Phosphatase"/>
</dbReference>
<dbReference type="SMART" id="SM00855">
    <property type="entry name" value="PGAM"/>
    <property type="match status" value="1"/>
</dbReference>
<feature type="binding site" evidence="2">
    <location>
        <position position="57"/>
    </location>
    <ligand>
        <name>substrate</name>
    </ligand>
</feature>
<dbReference type="PIRSF" id="PIRSF000709">
    <property type="entry name" value="6PFK_2-Ptase"/>
    <property type="match status" value="1"/>
</dbReference>
<dbReference type="PANTHER" id="PTHR48100">
    <property type="entry name" value="BROAD-SPECIFICITY PHOSPHATASE YOR283W-RELATED"/>
    <property type="match status" value="1"/>
</dbReference>
<protein>
    <submittedName>
        <fullName evidence="3">Histidine phosphatase family protein</fullName>
    </submittedName>
</protein>
<feature type="binding site" evidence="2">
    <location>
        <begin position="7"/>
        <end position="14"/>
    </location>
    <ligand>
        <name>substrate</name>
    </ligand>
</feature>
<gene>
    <name evidence="3" type="ORF">F8O03_15225</name>
</gene>
<name>A0A7J5AZC9_9MICO</name>
<dbReference type="CDD" id="cd07067">
    <property type="entry name" value="HP_PGM_like"/>
    <property type="match status" value="1"/>
</dbReference>
<dbReference type="OrthoDB" id="4697614at2"/>
<organism evidence="3 4">
    <name type="scientific">Pseudoclavibacter terrae</name>
    <dbReference type="NCBI Taxonomy" id="1530195"/>
    <lineage>
        <taxon>Bacteria</taxon>
        <taxon>Bacillati</taxon>
        <taxon>Actinomycetota</taxon>
        <taxon>Actinomycetes</taxon>
        <taxon>Micrococcales</taxon>
        <taxon>Microbacteriaceae</taxon>
        <taxon>Pseudoclavibacter</taxon>
    </lineage>
</organism>
<reference evidence="3 4" key="1">
    <citation type="submission" date="2019-09" db="EMBL/GenBank/DDBJ databases">
        <title>Phylogeny of genus Pseudoclavibacter and closely related genus.</title>
        <authorList>
            <person name="Li Y."/>
        </authorList>
    </citation>
    <scope>NUCLEOTIDE SEQUENCE [LARGE SCALE GENOMIC DNA]</scope>
    <source>
        <strain evidence="3 4">THG-MD12</strain>
    </source>
</reference>
<sequence length="188" mass="19615">MRIGLIRHGETEWNATGLLQGATDIPLNSRGLDQAGDAAALLVGQGWSNLYSSPLSRARVTAEIIGEGTGLGAPILLPGIIERSFGALEGEKYWMPDGTRRPLDHPTVEPRAAVVERSLAAIGEVAAAHPDEDSLIVCHGSVIRLVLTAILGAQAPHIGNLGLSILRPGAEGGFVVTLLNGYPLVPTP</sequence>
<keyword evidence="4" id="KW-1185">Reference proteome</keyword>
<evidence type="ECO:0000313" key="3">
    <source>
        <dbReference type="EMBL" id="KAB1636904.1"/>
    </source>
</evidence>
<dbReference type="SUPFAM" id="SSF53254">
    <property type="entry name" value="Phosphoglycerate mutase-like"/>
    <property type="match status" value="1"/>
</dbReference>
<dbReference type="InterPro" id="IPR029033">
    <property type="entry name" value="His_PPase_superfam"/>
</dbReference>
<dbReference type="AlphaFoldDB" id="A0A7J5AZC9"/>
<evidence type="ECO:0000256" key="1">
    <source>
        <dbReference type="PIRSR" id="PIRSR613078-1"/>
    </source>
</evidence>
<dbReference type="Gene3D" id="3.40.50.1240">
    <property type="entry name" value="Phosphoglycerate mutase-like"/>
    <property type="match status" value="1"/>
</dbReference>